<dbReference type="InterPro" id="IPR052049">
    <property type="entry name" value="Electron_transfer_protein"/>
</dbReference>
<gene>
    <name evidence="8" type="ORF">SAMN00808754_0419</name>
</gene>
<dbReference type="Proteomes" id="UP000192569">
    <property type="component" value="Chromosome I"/>
</dbReference>
<feature type="transmembrane region" description="Helical" evidence="7">
    <location>
        <begin position="222"/>
        <end position="250"/>
    </location>
</feature>
<evidence type="ECO:0000313" key="8">
    <source>
        <dbReference type="EMBL" id="SMB91319.1"/>
    </source>
</evidence>
<feature type="transmembrane region" description="Helical" evidence="7">
    <location>
        <begin position="270"/>
        <end position="288"/>
    </location>
</feature>
<evidence type="ECO:0000256" key="3">
    <source>
        <dbReference type="ARBA" id="ARBA00022475"/>
    </source>
</evidence>
<dbReference type="GO" id="GO:0005886">
    <property type="term" value="C:plasma membrane"/>
    <property type="evidence" value="ECO:0007669"/>
    <property type="project" value="UniProtKB-SubCell"/>
</dbReference>
<dbReference type="AlphaFoldDB" id="A0A1W1VD41"/>
<feature type="transmembrane region" description="Helical" evidence="7">
    <location>
        <begin position="365"/>
        <end position="387"/>
    </location>
</feature>
<feature type="transmembrane region" description="Helical" evidence="7">
    <location>
        <begin position="7"/>
        <end position="26"/>
    </location>
</feature>
<evidence type="ECO:0000256" key="1">
    <source>
        <dbReference type="ARBA" id="ARBA00004651"/>
    </source>
</evidence>
<keyword evidence="3" id="KW-1003">Cell membrane</keyword>
<accession>A0A1W1VD41</accession>
<dbReference type="OrthoDB" id="9768846at2"/>
<feature type="transmembrane region" description="Helical" evidence="7">
    <location>
        <begin position="151"/>
        <end position="174"/>
    </location>
</feature>
<name>A0A1W1VD41_9FIRM</name>
<feature type="transmembrane region" description="Helical" evidence="7">
    <location>
        <begin position="300"/>
        <end position="326"/>
    </location>
</feature>
<evidence type="ECO:0000313" key="9">
    <source>
        <dbReference type="Proteomes" id="UP000192569"/>
    </source>
</evidence>
<feature type="transmembrane region" description="Helical" evidence="7">
    <location>
        <begin position="46"/>
        <end position="70"/>
    </location>
</feature>
<proteinExistence type="inferred from homology"/>
<feature type="transmembrane region" description="Helical" evidence="7">
    <location>
        <begin position="82"/>
        <end position="99"/>
    </location>
</feature>
<evidence type="ECO:0000256" key="6">
    <source>
        <dbReference type="ARBA" id="ARBA00023136"/>
    </source>
</evidence>
<evidence type="ECO:0000256" key="4">
    <source>
        <dbReference type="ARBA" id="ARBA00022692"/>
    </source>
</evidence>
<feature type="transmembrane region" description="Helical" evidence="7">
    <location>
        <begin position="119"/>
        <end position="139"/>
    </location>
</feature>
<keyword evidence="5 7" id="KW-1133">Transmembrane helix</keyword>
<evidence type="ECO:0000256" key="7">
    <source>
        <dbReference type="SAM" id="Phobius"/>
    </source>
</evidence>
<protein>
    <submittedName>
        <fullName evidence="8">Prokaryotic molybdopterin-containing oxidoreductase family, membrane subunit</fullName>
    </submittedName>
</protein>
<dbReference type="Pfam" id="PF03916">
    <property type="entry name" value="NrfD"/>
    <property type="match status" value="1"/>
</dbReference>
<dbReference type="Gene3D" id="1.20.1630.10">
    <property type="entry name" value="Formate dehydrogenase/DMSO reductase domain"/>
    <property type="match status" value="1"/>
</dbReference>
<comment type="similarity">
    <text evidence="2">Belongs to the NrfD family.</text>
</comment>
<organism evidence="8 9">
    <name type="scientific">Thermanaeromonas toyohensis ToBE</name>
    <dbReference type="NCBI Taxonomy" id="698762"/>
    <lineage>
        <taxon>Bacteria</taxon>
        <taxon>Bacillati</taxon>
        <taxon>Bacillota</taxon>
        <taxon>Clostridia</taxon>
        <taxon>Neomoorellales</taxon>
        <taxon>Neomoorellaceae</taxon>
        <taxon>Thermanaeromonas</taxon>
    </lineage>
</organism>
<keyword evidence="6 7" id="KW-0472">Membrane</keyword>
<dbReference type="STRING" id="698762.SAMN00808754_0419"/>
<dbReference type="PANTHER" id="PTHR34856:SF2">
    <property type="entry name" value="PROTEIN NRFD"/>
    <property type="match status" value="1"/>
</dbReference>
<sequence length="405" mass="44533">MKDKGYYLWLGILSVLSILGLGAWIYQVTHGLVVTGMRNIVTWGLYITAFMFLVGLSAGGIIVSSSATVFNLPQFKPAARPAVLLSVVSILMATLFIFVDLGRPDRVLNLLTSPKLNSPLVWDVIIITLYLTLSLYYLYLMGQPETGEDRLRVVSALALPTAILVHSVTAWIFGLQIARPTWHSALLAPLFVVSALDSGLALLLLALLVLDRSGWYRVDKSLFSTLGGVLAVLIAVDVFFVFSEVLTALYPAEERLMRYVNLLLKGSLAPYFWGEILLAVIPFLLLVFRSNREKPGLVGLAASLVVIGVFLKRIWLLFSALLLPLLPYAPGVPLGSYLFPPFEFTRYYPVAWGITGKYTPTWVEIGIFIGIFAFGALLFIILARAILVPSTLKGTRGLYSRGLTS</sequence>
<dbReference type="InterPro" id="IPR005614">
    <property type="entry name" value="NrfD-like"/>
</dbReference>
<dbReference type="PANTHER" id="PTHR34856">
    <property type="entry name" value="PROTEIN NRFD"/>
    <property type="match status" value="1"/>
</dbReference>
<dbReference type="EMBL" id="LT838272">
    <property type="protein sequence ID" value="SMB91319.1"/>
    <property type="molecule type" value="Genomic_DNA"/>
</dbReference>
<feature type="transmembrane region" description="Helical" evidence="7">
    <location>
        <begin position="186"/>
        <end position="210"/>
    </location>
</feature>
<keyword evidence="9" id="KW-1185">Reference proteome</keyword>
<comment type="subcellular location">
    <subcellularLocation>
        <location evidence="1">Cell membrane</location>
        <topology evidence="1">Multi-pass membrane protein</topology>
    </subcellularLocation>
</comment>
<keyword evidence="4 7" id="KW-0812">Transmembrane</keyword>
<evidence type="ECO:0000256" key="5">
    <source>
        <dbReference type="ARBA" id="ARBA00022989"/>
    </source>
</evidence>
<evidence type="ECO:0000256" key="2">
    <source>
        <dbReference type="ARBA" id="ARBA00008929"/>
    </source>
</evidence>
<dbReference type="RefSeq" id="WP_084663561.1">
    <property type="nucleotide sequence ID" value="NZ_LT838272.1"/>
</dbReference>
<reference evidence="8 9" key="1">
    <citation type="submission" date="2017-04" db="EMBL/GenBank/DDBJ databases">
        <authorList>
            <person name="Afonso C.L."/>
            <person name="Miller P.J."/>
            <person name="Scott M.A."/>
            <person name="Spackman E."/>
            <person name="Goraichik I."/>
            <person name="Dimitrov K.M."/>
            <person name="Suarez D.L."/>
            <person name="Swayne D.E."/>
        </authorList>
    </citation>
    <scope>NUCLEOTIDE SEQUENCE [LARGE SCALE GENOMIC DNA]</scope>
    <source>
        <strain evidence="8 9">ToBE</strain>
    </source>
</reference>